<gene>
    <name evidence="1" type="ORF">LARSCL_LOCUS12197</name>
</gene>
<dbReference type="AlphaFoldDB" id="A0AAV2AFF5"/>
<accession>A0AAV2AFF5</accession>
<proteinExistence type="predicted"/>
<feature type="non-terminal residue" evidence="1">
    <location>
        <position position="59"/>
    </location>
</feature>
<keyword evidence="2" id="KW-1185">Reference proteome</keyword>
<dbReference type="Proteomes" id="UP001497382">
    <property type="component" value="Unassembled WGS sequence"/>
</dbReference>
<protein>
    <submittedName>
        <fullName evidence="1">Uncharacterized protein</fullName>
    </submittedName>
</protein>
<evidence type="ECO:0000313" key="2">
    <source>
        <dbReference type="Proteomes" id="UP001497382"/>
    </source>
</evidence>
<organism evidence="1 2">
    <name type="scientific">Larinioides sclopetarius</name>
    <dbReference type="NCBI Taxonomy" id="280406"/>
    <lineage>
        <taxon>Eukaryota</taxon>
        <taxon>Metazoa</taxon>
        <taxon>Ecdysozoa</taxon>
        <taxon>Arthropoda</taxon>
        <taxon>Chelicerata</taxon>
        <taxon>Arachnida</taxon>
        <taxon>Araneae</taxon>
        <taxon>Araneomorphae</taxon>
        <taxon>Entelegynae</taxon>
        <taxon>Araneoidea</taxon>
        <taxon>Araneidae</taxon>
        <taxon>Larinioides</taxon>
    </lineage>
</organism>
<name>A0AAV2AFF5_9ARAC</name>
<dbReference type="EMBL" id="CAXIEN010000159">
    <property type="protein sequence ID" value="CAL1282682.1"/>
    <property type="molecule type" value="Genomic_DNA"/>
</dbReference>
<reference evidence="1 2" key="1">
    <citation type="submission" date="2024-04" db="EMBL/GenBank/DDBJ databases">
        <authorList>
            <person name="Rising A."/>
            <person name="Reimegard J."/>
            <person name="Sonavane S."/>
            <person name="Akerstrom W."/>
            <person name="Nylinder S."/>
            <person name="Hedman E."/>
            <person name="Kallberg Y."/>
        </authorList>
    </citation>
    <scope>NUCLEOTIDE SEQUENCE [LARGE SCALE GENOMIC DNA]</scope>
</reference>
<evidence type="ECO:0000313" key="1">
    <source>
        <dbReference type="EMBL" id="CAL1282682.1"/>
    </source>
</evidence>
<comment type="caution">
    <text evidence="1">The sequence shown here is derived from an EMBL/GenBank/DDBJ whole genome shotgun (WGS) entry which is preliminary data.</text>
</comment>
<sequence>MFIMKYNVTLSSCFFLDADKNSHLNLANMSTPLSNYCDGFGIYRRRPKAKISSRKHRSK</sequence>